<keyword evidence="3" id="KW-1185">Reference proteome</keyword>
<proteinExistence type="predicted"/>
<dbReference type="PANTHER" id="PTHR43157:SF31">
    <property type="entry name" value="PHOSPHATIDYLINOSITOL-GLYCAN BIOSYNTHESIS CLASS F PROTEIN"/>
    <property type="match status" value="1"/>
</dbReference>
<dbReference type="AlphaFoldDB" id="A0A4R8RSK8"/>
<reference evidence="2 3" key="1">
    <citation type="submission" date="2018-12" db="EMBL/GenBank/DDBJ databases">
        <title>Genome sequence and assembly of Colletotrichum trifolii.</title>
        <authorList>
            <person name="Gan P."/>
            <person name="Shirasu K."/>
        </authorList>
    </citation>
    <scope>NUCLEOTIDE SEQUENCE [LARGE SCALE GENOMIC DNA]</scope>
    <source>
        <strain evidence="2 3">543-2</strain>
    </source>
</reference>
<dbReference type="EMBL" id="RYZW01000008">
    <property type="protein sequence ID" value="TDZ71962.1"/>
    <property type="molecule type" value="Genomic_DNA"/>
</dbReference>
<dbReference type="Gene3D" id="3.40.50.720">
    <property type="entry name" value="NAD(P)-binding Rossmann-like Domain"/>
    <property type="match status" value="1"/>
</dbReference>
<evidence type="ECO:0000313" key="3">
    <source>
        <dbReference type="Proteomes" id="UP000295703"/>
    </source>
</evidence>
<gene>
    <name evidence="2" type="primary">atnD-0</name>
    <name evidence="2" type="ORF">CTRI78_v001471</name>
</gene>
<evidence type="ECO:0000256" key="1">
    <source>
        <dbReference type="ARBA" id="ARBA00023002"/>
    </source>
</evidence>
<dbReference type="InterPro" id="IPR002347">
    <property type="entry name" value="SDR_fam"/>
</dbReference>
<dbReference type="STRING" id="5466.A0A4R8RSK8"/>
<accession>A0A4R8RSK8</accession>
<name>A0A4R8RSK8_COLTR</name>
<dbReference type="Pfam" id="PF00106">
    <property type="entry name" value="adh_short"/>
    <property type="match status" value="1"/>
</dbReference>
<comment type="caution">
    <text evidence="2">The sequence shown here is derived from an EMBL/GenBank/DDBJ whole genome shotgun (WGS) entry which is preliminary data.</text>
</comment>
<keyword evidence="1" id="KW-0560">Oxidoreductase</keyword>
<organism evidence="2 3">
    <name type="scientific">Colletotrichum trifolii</name>
    <dbReference type="NCBI Taxonomy" id="5466"/>
    <lineage>
        <taxon>Eukaryota</taxon>
        <taxon>Fungi</taxon>
        <taxon>Dikarya</taxon>
        <taxon>Ascomycota</taxon>
        <taxon>Pezizomycotina</taxon>
        <taxon>Sordariomycetes</taxon>
        <taxon>Hypocreomycetidae</taxon>
        <taxon>Glomerellales</taxon>
        <taxon>Glomerellaceae</taxon>
        <taxon>Colletotrichum</taxon>
        <taxon>Colletotrichum orbiculare species complex</taxon>
    </lineage>
</organism>
<dbReference type="GO" id="GO:0016491">
    <property type="term" value="F:oxidoreductase activity"/>
    <property type="evidence" value="ECO:0007669"/>
    <property type="project" value="UniProtKB-KW"/>
</dbReference>
<dbReference type="SUPFAM" id="SSF51735">
    <property type="entry name" value="NAD(P)-binding Rossmann-fold domains"/>
    <property type="match status" value="1"/>
</dbReference>
<protein>
    <submittedName>
        <fullName evidence="2">Short chain dehydrogenase atnD</fullName>
    </submittedName>
</protein>
<dbReference type="PANTHER" id="PTHR43157">
    <property type="entry name" value="PHOSPHATIDYLINOSITOL-GLYCAN BIOSYNTHESIS CLASS F PROTEIN-RELATED"/>
    <property type="match status" value="1"/>
</dbReference>
<dbReference type="Proteomes" id="UP000295703">
    <property type="component" value="Unassembled WGS sequence"/>
</dbReference>
<sequence>MDPISLIRAQYKNLPIATTRETCEGNTYIITGSNGGIGLEAVKHLVNVGAARVIIAVRSLTKGNEAKALVDASTGRPEATEVWQLDMASFDSIKAFARKATEELTHIHGLVENATAALDTWTISEGMETSVAVNVVGTVLLALFLLPKLKETAKVSKLGPQIVVVTSGLGFGQESFLQYAGQDMFQVLNQEGKSDMNRRYSVTKLVQIFAVRQLASLAPYSETGVVINYLNPGLCNTGLARYGRIWLRIQVYLLNVLMGRTPEMGSRTILHSMVAGPESHGEYVSDCEIKDHWVPEWAKGPRGREFQAQVWDQLTPILEKIEPGVMNSIRD</sequence>
<evidence type="ECO:0000313" key="2">
    <source>
        <dbReference type="EMBL" id="TDZ71962.1"/>
    </source>
</evidence>
<dbReference type="InterPro" id="IPR036291">
    <property type="entry name" value="NAD(P)-bd_dom_sf"/>
</dbReference>